<evidence type="ECO:0000259" key="3">
    <source>
        <dbReference type="Pfam" id="PF12808"/>
    </source>
</evidence>
<feature type="region of interest" description="Disordered" evidence="2">
    <location>
        <begin position="452"/>
        <end position="478"/>
    </location>
</feature>
<evidence type="ECO:0000256" key="1">
    <source>
        <dbReference type="SAM" id="Coils"/>
    </source>
</evidence>
<keyword evidence="1" id="KW-0175">Coiled coil</keyword>
<organism evidence="4 5">
    <name type="scientific">[Candida] anglica</name>
    <dbReference type="NCBI Taxonomy" id="148631"/>
    <lineage>
        <taxon>Eukaryota</taxon>
        <taxon>Fungi</taxon>
        <taxon>Dikarya</taxon>
        <taxon>Ascomycota</taxon>
        <taxon>Saccharomycotina</taxon>
        <taxon>Pichiomycetes</taxon>
        <taxon>Debaryomycetaceae</taxon>
        <taxon>Kurtzmaniella</taxon>
    </lineage>
</organism>
<evidence type="ECO:0000256" key="2">
    <source>
        <dbReference type="SAM" id="MobiDB-lite"/>
    </source>
</evidence>
<sequence>MSDIDHVSVSEATQPRLESESQTGFESVNDISAVDQNVAETGMRIIEGNQELQDEEEAEEVTTESPSLSDIINSQESEQSEILPEFSKVSLNTPKREESIASHTPLSRSPSSSSSSSSSSFDASSPFVSNPDIVVPQDIRLQDYSTLSSPERDHELPEELEVEEDNSKESIAEPINDMEIVENTLDSAHFDETRYQLDRDLDIDSTSSQKSYLDKGKRYSYTGNHTNGSAPWRQLRSSKLYINSPPSIKSKFTTTTSQPMESYLSSNNAKVEDLNKQIMGYRIEIRLLKNFLQRIIQDNQENDEFNIGDLRELQHNFNLSEIGSDRSSKERELSNLQEEYQKLQTLYNKQEDEYNEIFKLNEDLYSNLESFQNDLHNKESLLNRTNGQIKEWSQFLDQVLSKILTSSNSIEVISEIRDIFEHDEGSISPNAINTKLQIIKREIEVYGQQRAIYPSPPSTTGDNQNQYQHNNNSNGKLSSTEIQGYIRTIEDLMKTLATLQNEIKFHINNTTRVESDLRREIEISRQLKDNYGIITEKFKTLSESIELNQIPSNIGESHRYESLRVENQRLSKLNKSVDLKLDEYQRVIDHLQEEVNNLKEQSDINTKASGVDTTDMHNVLLNSHKEVNELHNELHELTEKYRKLQVDTSKTISSLTNQLQNKKQETISLKTDKIVNERLRQELDIAVEKQRILQAEKIRLKYSVESLTNDKVALQSNITNLTDKITSYTVEKGGSDDVLLKKLNILEYQFEEFFSFDVLKFQRLLNSFVKIADDASLRDPKKKIDWLAKHVLKSNDESEGPSRKWDMTDSKKPYQYHKSVFEYFTRAVDIIVHDHVKLLLKEGEENRKTEDYVAKLQQRIEELNAVNDALTDVSESTTDANETTSTSPRTKLRLEELTNRWKAEREARVYENKASHKRLRELEVENAKLRNELSRLE</sequence>
<dbReference type="Pfam" id="PF12808">
    <property type="entry name" value="Mto2_bdg"/>
    <property type="match status" value="1"/>
</dbReference>
<name>A0ABP0EP74_9ASCO</name>
<feature type="region of interest" description="Disordered" evidence="2">
    <location>
        <begin position="146"/>
        <end position="169"/>
    </location>
</feature>
<feature type="compositionally biased region" description="Low complexity" evidence="2">
    <location>
        <begin position="107"/>
        <end position="129"/>
    </location>
</feature>
<accession>A0ABP0EP74</accession>
<dbReference type="EMBL" id="OZ004260">
    <property type="protein sequence ID" value="CAK7921067.1"/>
    <property type="molecule type" value="Genomic_DNA"/>
</dbReference>
<feature type="compositionally biased region" description="Polar residues" evidence="2">
    <location>
        <begin position="65"/>
        <end position="77"/>
    </location>
</feature>
<dbReference type="Proteomes" id="UP001497600">
    <property type="component" value="Chromosome H"/>
</dbReference>
<feature type="compositionally biased region" description="Low complexity" evidence="2">
    <location>
        <begin position="463"/>
        <end position="474"/>
    </location>
</feature>
<protein>
    <recommendedName>
        <fullName evidence="3">Mto1-like Mto2p-binding domain-containing protein</fullName>
    </recommendedName>
</protein>
<keyword evidence="5" id="KW-1185">Reference proteome</keyword>
<evidence type="ECO:0000313" key="4">
    <source>
        <dbReference type="EMBL" id="CAK7921067.1"/>
    </source>
</evidence>
<reference evidence="4 5" key="1">
    <citation type="submission" date="2024-01" db="EMBL/GenBank/DDBJ databases">
        <authorList>
            <consortium name="Genoscope - CEA"/>
            <person name="William W."/>
        </authorList>
    </citation>
    <scope>NUCLEOTIDE SEQUENCE [LARGE SCALE GENOMIC DNA]</scope>
    <source>
        <strain evidence="4 5">29B2s-10</strain>
    </source>
</reference>
<dbReference type="InterPro" id="IPR024545">
    <property type="entry name" value="Mto1-like_Mto2p-bd"/>
</dbReference>
<feature type="coiled-coil region" evidence="1">
    <location>
        <begin position="676"/>
        <end position="724"/>
    </location>
</feature>
<feature type="coiled-coil region" evidence="1">
    <location>
        <begin position="482"/>
        <end position="509"/>
    </location>
</feature>
<feature type="compositionally biased region" description="Polar residues" evidence="2">
    <location>
        <begin position="20"/>
        <end position="39"/>
    </location>
</feature>
<evidence type="ECO:0000313" key="5">
    <source>
        <dbReference type="Proteomes" id="UP001497600"/>
    </source>
</evidence>
<feature type="coiled-coil region" evidence="1">
    <location>
        <begin position="574"/>
        <end position="647"/>
    </location>
</feature>
<feature type="coiled-coil region" evidence="1">
    <location>
        <begin position="846"/>
        <end position="873"/>
    </location>
</feature>
<feature type="domain" description="Mto1-like Mto2p-binding" evidence="3">
    <location>
        <begin position="893"/>
        <end position="936"/>
    </location>
</feature>
<feature type="region of interest" description="Disordered" evidence="2">
    <location>
        <begin position="1"/>
        <end position="131"/>
    </location>
</feature>
<gene>
    <name evidence="4" type="ORF">CAAN4_H09758</name>
</gene>
<feature type="compositionally biased region" description="Acidic residues" evidence="2">
    <location>
        <begin position="52"/>
        <end position="62"/>
    </location>
</feature>
<proteinExistence type="predicted"/>
<feature type="coiled-coil region" evidence="1">
    <location>
        <begin position="319"/>
        <end position="388"/>
    </location>
</feature>